<dbReference type="Proteomes" id="UP000225706">
    <property type="component" value="Unassembled WGS sequence"/>
</dbReference>
<proteinExistence type="predicted"/>
<keyword evidence="8" id="KW-0223">Dioxygenase</keyword>
<evidence type="ECO:0000256" key="11">
    <source>
        <dbReference type="ARBA" id="ARBA00023004"/>
    </source>
</evidence>
<organism evidence="16 17">
    <name type="scientific">Stylophora pistillata</name>
    <name type="common">Smooth cauliflower coral</name>
    <dbReference type="NCBI Taxonomy" id="50429"/>
    <lineage>
        <taxon>Eukaryota</taxon>
        <taxon>Metazoa</taxon>
        <taxon>Cnidaria</taxon>
        <taxon>Anthozoa</taxon>
        <taxon>Hexacorallia</taxon>
        <taxon>Scleractinia</taxon>
        <taxon>Astrocoeniina</taxon>
        <taxon>Pocilloporidae</taxon>
        <taxon>Stylophora</taxon>
    </lineage>
</organism>
<dbReference type="GO" id="GO:0004656">
    <property type="term" value="F:procollagen-proline 4-dioxygenase activity"/>
    <property type="evidence" value="ECO:0007669"/>
    <property type="project" value="TreeGrafter"/>
</dbReference>
<comment type="caution">
    <text evidence="16">The sequence shown here is derived from an EMBL/GenBank/DDBJ whole genome shotgun (WGS) entry which is preliminary data.</text>
</comment>
<keyword evidence="12" id="KW-0472">Membrane</keyword>
<keyword evidence="5 16" id="KW-0812">Transmembrane</keyword>
<dbReference type="InterPro" id="IPR044862">
    <property type="entry name" value="Pro_4_hyd_alph_FE2OG_OXY"/>
</dbReference>
<dbReference type="GO" id="GO:0090729">
    <property type="term" value="F:toxin activity"/>
    <property type="evidence" value="ECO:0007669"/>
    <property type="project" value="UniProtKB-KW"/>
</dbReference>
<evidence type="ECO:0000256" key="8">
    <source>
        <dbReference type="ARBA" id="ARBA00022964"/>
    </source>
</evidence>
<dbReference type="GO" id="GO:0005506">
    <property type="term" value="F:iron ion binding"/>
    <property type="evidence" value="ECO:0007669"/>
    <property type="project" value="InterPro"/>
</dbReference>
<evidence type="ECO:0000259" key="15">
    <source>
        <dbReference type="PROSITE" id="PS51670"/>
    </source>
</evidence>
<keyword evidence="17" id="KW-1185">Reference proteome</keyword>
<feature type="disulfide bond" evidence="13">
    <location>
        <begin position="73"/>
        <end position="107"/>
    </location>
</feature>
<dbReference type="OrthoDB" id="5980689at2759"/>
<dbReference type="SMART" id="SM00702">
    <property type="entry name" value="P4Hc"/>
    <property type="match status" value="1"/>
</dbReference>
<evidence type="ECO:0000256" key="7">
    <source>
        <dbReference type="ARBA" id="ARBA00022896"/>
    </source>
</evidence>
<keyword evidence="13" id="KW-1015">Disulfide bond</keyword>
<keyword evidence="4" id="KW-0800">Toxin</keyword>
<reference evidence="17" key="1">
    <citation type="journal article" date="2017" name="bioRxiv">
        <title>Comparative analysis of the genomes of Stylophora pistillata and Acropora digitifera provides evidence for extensive differences between species of corals.</title>
        <authorList>
            <person name="Voolstra C.R."/>
            <person name="Li Y."/>
            <person name="Liew Y.J."/>
            <person name="Baumgarten S."/>
            <person name="Zoccola D."/>
            <person name="Flot J.-F."/>
            <person name="Tambutte S."/>
            <person name="Allemand D."/>
            <person name="Aranda M."/>
        </authorList>
    </citation>
    <scope>NUCLEOTIDE SEQUENCE [LARGE SCALE GENOMIC DNA]</scope>
</reference>
<evidence type="ECO:0000256" key="5">
    <source>
        <dbReference type="ARBA" id="ARBA00022692"/>
    </source>
</evidence>
<dbReference type="PANTHER" id="PTHR10869:SF246">
    <property type="entry name" value="TRANSMEMBRANE PROLYL 4-HYDROXYLASE"/>
    <property type="match status" value="1"/>
</dbReference>
<evidence type="ECO:0000256" key="1">
    <source>
        <dbReference type="ARBA" id="ARBA00001961"/>
    </source>
</evidence>
<dbReference type="InterPro" id="IPR003582">
    <property type="entry name" value="ShKT_dom"/>
</dbReference>
<dbReference type="GO" id="GO:0005783">
    <property type="term" value="C:endoplasmic reticulum"/>
    <property type="evidence" value="ECO:0007669"/>
    <property type="project" value="TreeGrafter"/>
</dbReference>
<dbReference type="Pfam" id="PF01549">
    <property type="entry name" value="ShK"/>
    <property type="match status" value="2"/>
</dbReference>
<dbReference type="Pfam" id="PF13640">
    <property type="entry name" value="2OG-FeII_Oxy_3"/>
    <property type="match status" value="1"/>
</dbReference>
<feature type="domain" description="ShKT" evidence="15">
    <location>
        <begin position="148"/>
        <end position="186"/>
    </location>
</feature>
<evidence type="ECO:0000256" key="13">
    <source>
        <dbReference type="PROSITE-ProRule" id="PRU01005"/>
    </source>
</evidence>
<evidence type="ECO:0000256" key="10">
    <source>
        <dbReference type="ARBA" id="ARBA00023002"/>
    </source>
</evidence>
<evidence type="ECO:0000256" key="4">
    <source>
        <dbReference type="ARBA" id="ARBA00022656"/>
    </source>
</evidence>
<dbReference type="SMART" id="SM00254">
    <property type="entry name" value="ShKT"/>
    <property type="match status" value="2"/>
</dbReference>
<keyword evidence="10" id="KW-0560">Oxidoreductase</keyword>
<keyword evidence="6" id="KW-0479">Metal-binding</keyword>
<evidence type="ECO:0000256" key="6">
    <source>
        <dbReference type="ARBA" id="ARBA00022723"/>
    </source>
</evidence>
<sequence length="690" mass="79630">MLPRECIKSGKYLQHQKTAVFQTKTRPHKWKREIPNFLTKEECQHIIQKAKETGLELSEVESPEEQDKFASSCYDDDYRCVRWAKYGECEKNPGYMLKNCQQSCEVCEDGRVLDFDDLDHDEDGILTGYEVFRFECHTVWFRKSCRNCGCEDLAANCSSLEKEGKCLHPNHAKWMLRNCRRTCKVCLGAVSYDMYRRMDANDIFKFMKTMARKHPRHRSRYSHTAWLHSTIPDPIQNNIIDRVVKLTQLPREIVEGAESLQVVKYDKYGHYHAHYDSSGTGDDSMICCHQTRNKTLPCRICRLVTILYYLNDVEEGGETAFIMADNSTLNQSFPNLESTIVKNKKFNRPCFDEDQDLTQCSAFNELCEKDGINGFKLVRLQGKRTGHVRWLELEEARSYKLITRAMKPLLFEIPHFLTDDECDHVISLAQEAGLSTSQVALKFDEKDLNEVLKQVGKITTNYLSEGNIKKVISYMSFLRSTSPRHKFRYSEQAWLRQDKTADHILRRLHERISRLTKLPRKLLQGSESMQVVRYQASGHYHAHFDSGMDPSVPCCHQNVDLKPPQCRLCRFATILYYLNDVEQGGETAFPLADNSTITFKELPNPESDEFNLSISCHTANFVIPPRKGTALMWYNNFIDPDSGLLGDLDVNSIHGGCDVIEGEKWIANNWLTAPTKDSRHSKSAYDVGFD</sequence>
<dbReference type="InterPro" id="IPR045054">
    <property type="entry name" value="P4HA-like"/>
</dbReference>
<evidence type="ECO:0000313" key="16">
    <source>
        <dbReference type="EMBL" id="PFX31382.1"/>
    </source>
</evidence>
<evidence type="ECO:0000256" key="12">
    <source>
        <dbReference type="ARBA" id="ARBA00023136"/>
    </source>
</evidence>
<dbReference type="Gene3D" id="2.60.120.620">
    <property type="entry name" value="q2cbj1_9rhob like domain"/>
    <property type="match status" value="2"/>
</dbReference>
<evidence type="ECO:0000313" key="17">
    <source>
        <dbReference type="Proteomes" id="UP000225706"/>
    </source>
</evidence>
<evidence type="ECO:0000256" key="9">
    <source>
        <dbReference type="ARBA" id="ARBA00022989"/>
    </source>
</evidence>
<dbReference type="EMBL" id="LSMT01000036">
    <property type="protein sequence ID" value="PFX31382.1"/>
    <property type="molecule type" value="Genomic_DNA"/>
</dbReference>
<dbReference type="GO" id="GO:0031418">
    <property type="term" value="F:L-ascorbic acid binding"/>
    <property type="evidence" value="ECO:0007669"/>
    <property type="project" value="UniProtKB-KW"/>
</dbReference>
<comment type="cofactor">
    <cofactor evidence="1">
        <name>L-ascorbate</name>
        <dbReference type="ChEBI" id="CHEBI:38290"/>
    </cofactor>
</comment>
<dbReference type="InterPro" id="IPR006620">
    <property type="entry name" value="Pro_4_hyd_alph"/>
</dbReference>
<name>A0A2B4SS66_STYPI</name>
<dbReference type="PANTHER" id="PTHR10869">
    <property type="entry name" value="PROLYL 4-HYDROXYLASE ALPHA SUBUNIT"/>
    <property type="match status" value="1"/>
</dbReference>
<keyword evidence="11" id="KW-0408">Iron</keyword>
<gene>
    <name evidence="16" type="primary">P4HTM</name>
    <name evidence="16" type="ORF">AWC38_SpisGene3820</name>
</gene>
<evidence type="ECO:0000256" key="2">
    <source>
        <dbReference type="ARBA" id="ARBA00004167"/>
    </source>
</evidence>
<comment type="caution">
    <text evidence="13">Lacks conserved residue(s) required for the propagation of feature annotation.</text>
</comment>
<accession>A0A2B4SS66</accession>
<dbReference type="InterPro" id="IPR005123">
    <property type="entry name" value="Oxoglu/Fe-dep_dioxygenase_dom"/>
</dbReference>
<feature type="domain" description="Fe2OG dioxygenase" evidence="14">
    <location>
        <begin position="525"/>
        <end position="673"/>
    </location>
</feature>
<keyword evidence="9" id="KW-1133">Transmembrane helix</keyword>
<dbReference type="PROSITE" id="PS51471">
    <property type="entry name" value="FE2OG_OXY"/>
    <property type="match status" value="1"/>
</dbReference>
<evidence type="ECO:0000256" key="3">
    <source>
        <dbReference type="ARBA" id="ARBA00004308"/>
    </source>
</evidence>
<evidence type="ECO:0000259" key="14">
    <source>
        <dbReference type="PROSITE" id="PS51471"/>
    </source>
</evidence>
<dbReference type="PROSITE" id="PS51670">
    <property type="entry name" value="SHKT"/>
    <property type="match status" value="2"/>
</dbReference>
<dbReference type="AlphaFoldDB" id="A0A2B4SS66"/>
<protein>
    <submittedName>
        <fullName evidence="16">Transmembrane prolyl 4-hydroxylase</fullName>
    </submittedName>
</protein>
<comment type="subcellular location">
    <subcellularLocation>
        <location evidence="3">Endomembrane system</location>
    </subcellularLocation>
    <subcellularLocation>
        <location evidence="2">Membrane</location>
        <topology evidence="2">Single-pass membrane protein</topology>
    </subcellularLocation>
</comment>
<feature type="domain" description="ShKT" evidence="15">
    <location>
        <begin position="73"/>
        <end position="107"/>
    </location>
</feature>
<dbReference type="FunFam" id="2.60.120.620:FF:000008">
    <property type="entry name" value="transmembrane prolyl 4-hydroxylase"/>
    <property type="match status" value="1"/>
</dbReference>
<keyword evidence="7" id="KW-0847">Vitamin C</keyword>
<dbReference type="GO" id="GO:0016020">
    <property type="term" value="C:membrane"/>
    <property type="evidence" value="ECO:0007669"/>
    <property type="project" value="UniProtKB-SubCell"/>
</dbReference>